<evidence type="ECO:0000256" key="7">
    <source>
        <dbReference type="ARBA" id="ARBA00022840"/>
    </source>
</evidence>
<evidence type="ECO:0000256" key="2">
    <source>
        <dbReference type="ARBA" id="ARBA00012961"/>
    </source>
</evidence>
<proteinExistence type="inferred from homology"/>
<dbReference type="SUPFAM" id="SSF52540">
    <property type="entry name" value="P-loop containing nucleoside triphosphate hydrolases"/>
    <property type="match status" value="1"/>
</dbReference>
<evidence type="ECO:0000256" key="6">
    <source>
        <dbReference type="ARBA" id="ARBA00022777"/>
    </source>
</evidence>
<dbReference type="GO" id="GO:0004385">
    <property type="term" value="F:GMP kinase activity"/>
    <property type="evidence" value="ECO:0007669"/>
    <property type="project" value="UniProtKB-EC"/>
</dbReference>
<dbReference type="GO" id="GO:0005829">
    <property type="term" value="C:cytosol"/>
    <property type="evidence" value="ECO:0007669"/>
    <property type="project" value="TreeGrafter"/>
</dbReference>
<dbReference type="PANTHER" id="PTHR23117">
    <property type="entry name" value="GUANYLATE KINASE-RELATED"/>
    <property type="match status" value="1"/>
</dbReference>
<evidence type="ECO:0000313" key="10">
    <source>
        <dbReference type="EMBL" id="KAJ3224823.1"/>
    </source>
</evidence>
<dbReference type="Gene3D" id="3.40.50.300">
    <property type="entry name" value="P-loop containing nucleotide triphosphate hydrolases"/>
    <property type="match status" value="1"/>
</dbReference>
<dbReference type="AlphaFoldDB" id="A0AAD5U584"/>
<dbReference type="EMBL" id="JADGJW010000080">
    <property type="protein sequence ID" value="KAJ3224823.1"/>
    <property type="molecule type" value="Genomic_DNA"/>
</dbReference>
<evidence type="ECO:0000256" key="8">
    <source>
        <dbReference type="ARBA" id="ARBA00030128"/>
    </source>
</evidence>
<dbReference type="InterPro" id="IPR008145">
    <property type="entry name" value="GK/Ca_channel_bsu"/>
</dbReference>
<keyword evidence="5" id="KW-0547">Nucleotide-binding</keyword>
<comment type="caution">
    <text evidence="10">The sequence shown here is derived from an EMBL/GenBank/DDBJ whole genome shotgun (WGS) entry which is preliminary data.</text>
</comment>
<dbReference type="NCBIfam" id="TIGR03263">
    <property type="entry name" value="guanyl_kin"/>
    <property type="match status" value="1"/>
</dbReference>
<organism evidence="10 11">
    <name type="scientific">Clydaea vesicula</name>
    <dbReference type="NCBI Taxonomy" id="447962"/>
    <lineage>
        <taxon>Eukaryota</taxon>
        <taxon>Fungi</taxon>
        <taxon>Fungi incertae sedis</taxon>
        <taxon>Chytridiomycota</taxon>
        <taxon>Chytridiomycota incertae sedis</taxon>
        <taxon>Chytridiomycetes</taxon>
        <taxon>Lobulomycetales</taxon>
        <taxon>Lobulomycetaceae</taxon>
        <taxon>Clydaea</taxon>
    </lineage>
</organism>
<accession>A0AAD5U584</accession>
<reference evidence="10" key="1">
    <citation type="submission" date="2020-05" db="EMBL/GenBank/DDBJ databases">
        <title>Phylogenomic resolution of chytrid fungi.</title>
        <authorList>
            <person name="Stajich J.E."/>
            <person name="Amses K."/>
            <person name="Simmons R."/>
            <person name="Seto K."/>
            <person name="Myers J."/>
            <person name="Bonds A."/>
            <person name="Quandt C.A."/>
            <person name="Barry K."/>
            <person name="Liu P."/>
            <person name="Grigoriev I."/>
            <person name="Longcore J.E."/>
            <person name="James T.Y."/>
        </authorList>
    </citation>
    <scope>NUCLEOTIDE SEQUENCE</scope>
    <source>
        <strain evidence="10">JEL0476</strain>
    </source>
</reference>
<comment type="similarity">
    <text evidence="1">Belongs to the guanylate kinase family.</text>
</comment>
<dbReference type="Proteomes" id="UP001211065">
    <property type="component" value="Unassembled WGS sequence"/>
</dbReference>
<dbReference type="InterPro" id="IPR008144">
    <property type="entry name" value="Guanylate_kin-like_dom"/>
</dbReference>
<evidence type="ECO:0000256" key="1">
    <source>
        <dbReference type="ARBA" id="ARBA00005790"/>
    </source>
</evidence>
<dbReference type="Gene3D" id="3.30.63.10">
    <property type="entry name" value="Guanylate Kinase phosphate binding domain"/>
    <property type="match status" value="1"/>
</dbReference>
<keyword evidence="6 10" id="KW-0418">Kinase</keyword>
<dbReference type="FunFam" id="3.40.50.300:FF:000776">
    <property type="entry name" value="Guanylate kinase 2"/>
    <property type="match status" value="1"/>
</dbReference>
<evidence type="ECO:0000259" key="9">
    <source>
        <dbReference type="PROSITE" id="PS50052"/>
    </source>
</evidence>
<name>A0AAD5U584_9FUNG</name>
<protein>
    <recommendedName>
        <fullName evidence="3">Guanylate kinase</fullName>
        <ecNumber evidence="2">2.7.4.8</ecNumber>
    </recommendedName>
    <alternativeName>
        <fullName evidence="8">GMP kinase</fullName>
    </alternativeName>
</protein>
<feature type="domain" description="Guanylate kinase-like" evidence="9">
    <location>
        <begin position="3"/>
        <end position="187"/>
    </location>
</feature>
<evidence type="ECO:0000256" key="5">
    <source>
        <dbReference type="ARBA" id="ARBA00022741"/>
    </source>
</evidence>
<dbReference type="PROSITE" id="PS50052">
    <property type="entry name" value="GUANYLATE_KINASE_2"/>
    <property type="match status" value="1"/>
</dbReference>
<dbReference type="InterPro" id="IPR027417">
    <property type="entry name" value="P-loop_NTPase"/>
</dbReference>
<dbReference type="PROSITE" id="PS00856">
    <property type="entry name" value="GUANYLATE_KINASE_1"/>
    <property type="match status" value="1"/>
</dbReference>
<dbReference type="InterPro" id="IPR020590">
    <property type="entry name" value="Guanylate_kinase_CS"/>
</dbReference>
<sequence length="188" mass="21136">MSVVLIVLCGPSGSGKSTLLKKLFADFPEKFGFSVSHTTRNPRVGEVNGKDYHFITQKEFEREISLNSFVEHAEFSGNCYGTSLRAIQDVLDSKKNVILDIDMQGVLSLKKRIWALKPLYIFISPPSLEILALRLKSRGTENDDSLQKRLQAAKVELEWGTKPNAVDHIIINDDIEKAYNELKATLNL</sequence>
<dbReference type="EC" id="2.7.4.8" evidence="2"/>
<dbReference type="CDD" id="cd00071">
    <property type="entry name" value="GMPK"/>
    <property type="match status" value="1"/>
</dbReference>
<dbReference type="PANTHER" id="PTHR23117:SF13">
    <property type="entry name" value="GUANYLATE KINASE"/>
    <property type="match status" value="1"/>
</dbReference>
<dbReference type="InterPro" id="IPR017665">
    <property type="entry name" value="Guanylate_kinase"/>
</dbReference>
<evidence type="ECO:0000256" key="4">
    <source>
        <dbReference type="ARBA" id="ARBA00022679"/>
    </source>
</evidence>
<gene>
    <name evidence="10" type="primary">GUK1</name>
    <name evidence="10" type="ORF">HK099_007867</name>
</gene>
<dbReference type="SMART" id="SM00072">
    <property type="entry name" value="GuKc"/>
    <property type="match status" value="1"/>
</dbReference>
<keyword evidence="11" id="KW-1185">Reference proteome</keyword>
<keyword evidence="4" id="KW-0808">Transferase</keyword>
<evidence type="ECO:0000256" key="3">
    <source>
        <dbReference type="ARBA" id="ARBA00016296"/>
    </source>
</evidence>
<dbReference type="GO" id="GO:0005524">
    <property type="term" value="F:ATP binding"/>
    <property type="evidence" value="ECO:0007669"/>
    <property type="project" value="UniProtKB-KW"/>
</dbReference>
<keyword evidence="7" id="KW-0067">ATP-binding</keyword>
<dbReference type="FunFam" id="3.30.63.10:FF:000002">
    <property type="entry name" value="Guanylate kinase 1"/>
    <property type="match status" value="1"/>
</dbReference>
<dbReference type="Pfam" id="PF00625">
    <property type="entry name" value="Guanylate_kin"/>
    <property type="match status" value="1"/>
</dbReference>
<evidence type="ECO:0000313" key="11">
    <source>
        <dbReference type="Proteomes" id="UP001211065"/>
    </source>
</evidence>